<dbReference type="PANTHER" id="PTHR42711">
    <property type="entry name" value="ABC TRANSPORTER ATP-BINDING PROTEIN"/>
    <property type="match status" value="1"/>
</dbReference>
<evidence type="ECO:0000256" key="3">
    <source>
        <dbReference type="ARBA" id="ARBA00022741"/>
    </source>
</evidence>
<dbReference type="SUPFAM" id="SSF52540">
    <property type="entry name" value="P-loop containing nucleoside triphosphate hydrolases"/>
    <property type="match status" value="1"/>
</dbReference>
<dbReference type="GO" id="GO:0005886">
    <property type="term" value="C:plasma membrane"/>
    <property type="evidence" value="ECO:0007669"/>
    <property type="project" value="UniProtKB-SubCell"/>
</dbReference>
<dbReference type="InterPro" id="IPR003593">
    <property type="entry name" value="AAA+_ATPase"/>
</dbReference>
<dbReference type="GO" id="GO:0046677">
    <property type="term" value="P:response to antibiotic"/>
    <property type="evidence" value="ECO:0007669"/>
    <property type="project" value="UniProtKB-KW"/>
</dbReference>
<dbReference type="GO" id="GO:0016887">
    <property type="term" value="F:ATP hydrolysis activity"/>
    <property type="evidence" value="ECO:0007669"/>
    <property type="project" value="InterPro"/>
</dbReference>
<dbReference type="OrthoDB" id="9804819at2"/>
<feature type="domain" description="ABC transporter" evidence="6">
    <location>
        <begin position="6"/>
        <end position="227"/>
    </location>
</feature>
<keyword evidence="8" id="KW-1185">Reference proteome</keyword>
<keyword evidence="5" id="KW-0046">Antibiotic resistance</keyword>
<reference evidence="8" key="1">
    <citation type="submission" date="2016-10" db="EMBL/GenBank/DDBJ databases">
        <authorList>
            <person name="Varghese N."/>
            <person name="Submissions S."/>
        </authorList>
    </citation>
    <scope>NUCLEOTIDE SEQUENCE [LARGE SCALE GENOMIC DNA]</scope>
    <source>
        <strain evidence="8">DSM 19083</strain>
    </source>
</reference>
<keyword evidence="3" id="KW-0547">Nucleotide-binding</keyword>
<evidence type="ECO:0000256" key="1">
    <source>
        <dbReference type="ARBA" id="ARBA00004202"/>
    </source>
</evidence>
<dbReference type="Pfam" id="PF00005">
    <property type="entry name" value="ABC_tran"/>
    <property type="match status" value="1"/>
</dbReference>
<sequence>MPQTVVRTSGLRKTYGAVDAVAGIDLEVKEGEVVAVLGPNGAGKTTTIEMLLGLRTPTSGVVEVFGADPLAVRHRVGAMLQDTDAPESLTVAEIVGLVGSYYPYRLPTPLVLERADLVAQARMRVTQLSGGQRARLSFGLAIVGDPDLLYLDEPTASLDVGARRGFWTQVSGLTDLGKTILFSTHNLAEADAVAERIVVIARGRVIHDGTPQQIKALVAGRTLRLTTDAPLSSVRDLPGVRNVHEADGLPGSRPITIQAATAEPVLHALFASPYEVRDLIVAEASLEEAFVQLTSVGPDVAEENRR</sequence>
<dbReference type="Gene3D" id="3.40.50.300">
    <property type="entry name" value="P-loop containing nucleotide triphosphate hydrolases"/>
    <property type="match status" value="1"/>
</dbReference>
<dbReference type="GO" id="GO:0005524">
    <property type="term" value="F:ATP binding"/>
    <property type="evidence" value="ECO:0007669"/>
    <property type="project" value="UniProtKB-KW"/>
</dbReference>
<dbReference type="InterPro" id="IPR050763">
    <property type="entry name" value="ABC_transporter_ATP-binding"/>
</dbReference>
<comment type="subcellular location">
    <subcellularLocation>
        <location evidence="1">Cell membrane</location>
        <topology evidence="1">Peripheral membrane protein</topology>
    </subcellularLocation>
</comment>
<dbReference type="SMART" id="SM00382">
    <property type="entry name" value="AAA"/>
    <property type="match status" value="1"/>
</dbReference>
<dbReference type="STRING" id="285351.SAMN04488035_0891"/>
<dbReference type="AlphaFoldDB" id="A0A1I2E5J3"/>
<evidence type="ECO:0000256" key="5">
    <source>
        <dbReference type="ARBA" id="ARBA00023251"/>
    </source>
</evidence>
<dbReference type="InterPro" id="IPR017871">
    <property type="entry name" value="ABC_transporter-like_CS"/>
</dbReference>
<dbReference type="CDD" id="cd03230">
    <property type="entry name" value="ABC_DR_subfamily_A"/>
    <property type="match status" value="1"/>
</dbReference>
<evidence type="ECO:0000313" key="7">
    <source>
        <dbReference type="EMBL" id="SFE87906.1"/>
    </source>
</evidence>
<proteinExistence type="predicted"/>
<dbReference type="InterPro" id="IPR027417">
    <property type="entry name" value="P-loop_NTPase"/>
</dbReference>
<dbReference type="PROSITE" id="PS00211">
    <property type="entry name" value="ABC_TRANSPORTER_1"/>
    <property type="match status" value="1"/>
</dbReference>
<gene>
    <name evidence="7" type="ORF">SAMN04488035_0891</name>
</gene>
<protein>
    <submittedName>
        <fullName evidence="7">ABC-2 type transport system ATP-binding protein</fullName>
    </submittedName>
</protein>
<keyword evidence="4 7" id="KW-0067">ATP-binding</keyword>
<accession>A0A1I2E5J3</accession>
<evidence type="ECO:0000256" key="2">
    <source>
        <dbReference type="ARBA" id="ARBA00022448"/>
    </source>
</evidence>
<organism evidence="7 8">
    <name type="scientific">Flavimobilis marinus</name>
    <dbReference type="NCBI Taxonomy" id="285351"/>
    <lineage>
        <taxon>Bacteria</taxon>
        <taxon>Bacillati</taxon>
        <taxon>Actinomycetota</taxon>
        <taxon>Actinomycetes</taxon>
        <taxon>Micrococcales</taxon>
        <taxon>Jonesiaceae</taxon>
        <taxon>Flavimobilis</taxon>
    </lineage>
</organism>
<dbReference type="PANTHER" id="PTHR42711:SF17">
    <property type="entry name" value="ABC TRANSPORTER ATP-BINDING PROTEIN"/>
    <property type="match status" value="1"/>
</dbReference>
<dbReference type="RefSeq" id="WP_093375369.1">
    <property type="nucleotide sequence ID" value="NZ_BNAN01000001.1"/>
</dbReference>
<dbReference type="Proteomes" id="UP000198520">
    <property type="component" value="Unassembled WGS sequence"/>
</dbReference>
<name>A0A1I2E5J3_9MICO</name>
<dbReference type="InterPro" id="IPR003439">
    <property type="entry name" value="ABC_transporter-like_ATP-bd"/>
</dbReference>
<evidence type="ECO:0000256" key="4">
    <source>
        <dbReference type="ARBA" id="ARBA00022840"/>
    </source>
</evidence>
<dbReference type="EMBL" id="FONZ01000001">
    <property type="protein sequence ID" value="SFE87906.1"/>
    <property type="molecule type" value="Genomic_DNA"/>
</dbReference>
<evidence type="ECO:0000313" key="8">
    <source>
        <dbReference type="Proteomes" id="UP000198520"/>
    </source>
</evidence>
<dbReference type="PROSITE" id="PS50893">
    <property type="entry name" value="ABC_TRANSPORTER_2"/>
    <property type="match status" value="1"/>
</dbReference>
<keyword evidence="2" id="KW-0813">Transport</keyword>
<evidence type="ECO:0000259" key="6">
    <source>
        <dbReference type="PROSITE" id="PS50893"/>
    </source>
</evidence>